<dbReference type="EMBL" id="JBJKFK010000053">
    <property type="protein sequence ID" value="KAL3320425.1"/>
    <property type="molecule type" value="Genomic_DNA"/>
</dbReference>
<feature type="region of interest" description="Disordered" evidence="1">
    <location>
        <begin position="171"/>
        <end position="220"/>
    </location>
</feature>
<feature type="non-terminal residue" evidence="2">
    <location>
        <position position="384"/>
    </location>
</feature>
<reference evidence="2 3" key="1">
    <citation type="submission" date="2024-11" db="EMBL/GenBank/DDBJ databases">
        <title>Adaptive evolution of stress response genes in parasites aligns with host niche diversity.</title>
        <authorList>
            <person name="Hahn C."/>
            <person name="Resl P."/>
        </authorList>
    </citation>
    <scope>NUCLEOTIDE SEQUENCE [LARGE SCALE GENOMIC DNA]</scope>
    <source>
        <strain evidence="2">EGGRZ-B1_66</strain>
        <tissue evidence="2">Body</tissue>
    </source>
</reference>
<sequence length="384" mass="44517">MHKSKDYFNVSVEFLEELKLWFRAYALTTGFSYSYKTSLDQVYGQTHYFHCDKCGDAAVCDYFEAQRTIRVKIRNKHVETAEFPKNANLLRNALQSEFFKLNHDFLAQEYRHKREKFFERKRKKHHGFLEEEQPKKKSLVEEVSVGNRMIKVARLATVDMDIDDEFEEMYEDSAEEDEMVEVEVKPQQSMEEKADSDAISSDDEEEEAHPDQEAVSDQGYKSDLEMICHRTNSDYFVIDPNKLHIFTTHMMRQAAAHPCTQMMVFMGTTKTELVYGFILTVISTRLPSGVYPILMALHTEDSVDQYISILQSMMEKYPTYFGGSRAPNYVMMDGNFPGFGAVEAVLNESKIFICPRLTMTTLKSIAAVIPDSKFRALFNELTFK</sequence>
<protein>
    <submittedName>
        <fullName evidence="2">Uncharacterized protein</fullName>
    </submittedName>
</protein>
<organism evidence="2 3">
    <name type="scientific">Cichlidogyrus casuarinus</name>
    <dbReference type="NCBI Taxonomy" id="1844966"/>
    <lineage>
        <taxon>Eukaryota</taxon>
        <taxon>Metazoa</taxon>
        <taxon>Spiralia</taxon>
        <taxon>Lophotrochozoa</taxon>
        <taxon>Platyhelminthes</taxon>
        <taxon>Monogenea</taxon>
        <taxon>Monopisthocotylea</taxon>
        <taxon>Dactylogyridea</taxon>
        <taxon>Ancyrocephalidae</taxon>
        <taxon>Cichlidogyrus</taxon>
    </lineage>
</organism>
<evidence type="ECO:0000313" key="3">
    <source>
        <dbReference type="Proteomes" id="UP001626550"/>
    </source>
</evidence>
<name>A0ABD2QLK4_9PLAT</name>
<gene>
    <name evidence="2" type="ORF">Ciccas_000906</name>
</gene>
<evidence type="ECO:0000256" key="1">
    <source>
        <dbReference type="SAM" id="MobiDB-lite"/>
    </source>
</evidence>
<feature type="compositionally biased region" description="Acidic residues" evidence="1">
    <location>
        <begin position="171"/>
        <end position="181"/>
    </location>
</feature>
<comment type="caution">
    <text evidence="2">The sequence shown here is derived from an EMBL/GenBank/DDBJ whole genome shotgun (WGS) entry which is preliminary data.</text>
</comment>
<evidence type="ECO:0000313" key="2">
    <source>
        <dbReference type="EMBL" id="KAL3320425.1"/>
    </source>
</evidence>
<proteinExistence type="predicted"/>
<accession>A0ABD2QLK4</accession>
<keyword evidence="3" id="KW-1185">Reference proteome</keyword>
<dbReference type="AlphaFoldDB" id="A0ABD2QLK4"/>
<dbReference type="Proteomes" id="UP001626550">
    <property type="component" value="Unassembled WGS sequence"/>
</dbReference>